<evidence type="ECO:0000313" key="3">
    <source>
        <dbReference type="Proteomes" id="UP001150641"/>
    </source>
</evidence>
<accession>A0A9X2W647</accession>
<dbReference type="RefSeq" id="WP_271122230.1">
    <property type="nucleotide sequence ID" value="NZ_JALHAN010000061.1"/>
</dbReference>
<feature type="transmembrane region" description="Helical" evidence="1">
    <location>
        <begin position="30"/>
        <end position="49"/>
    </location>
</feature>
<organism evidence="2 3">
    <name type="scientific">Dryocola boscaweniae</name>
    <dbReference type="NCBI Taxonomy" id="2925397"/>
    <lineage>
        <taxon>Bacteria</taxon>
        <taxon>Pseudomonadati</taxon>
        <taxon>Pseudomonadota</taxon>
        <taxon>Gammaproteobacteria</taxon>
        <taxon>Enterobacterales</taxon>
        <taxon>Enterobacteriaceae</taxon>
        <taxon>Dryocola</taxon>
    </lineage>
</organism>
<dbReference type="AlphaFoldDB" id="A0A9X2W647"/>
<keyword evidence="1" id="KW-0472">Membrane</keyword>
<evidence type="ECO:0000256" key="1">
    <source>
        <dbReference type="SAM" id="Phobius"/>
    </source>
</evidence>
<keyword evidence="1" id="KW-0812">Transmembrane</keyword>
<protein>
    <submittedName>
        <fullName evidence="2">Uncharacterized protein</fullName>
    </submittedName>
</protein>
<sequence>MNDQPGNIVTQCSAWLAALAAGLGITTQDMVYMIFGLISVGISVASYINGRVDAHRKRKEDEKRTRLLQDYLEELHNKTASDFPATAKALSEVLKQAGS</sequence>
<name>A0A9X2W647_9ENTR</name>
<dbReference type="EMBL" id="JALHAP010000074">
    <property type="protein sequence ID" value="MCT4701530.1"/>
    <property type="molecule type" value="Genomic_DNA"/>
</dbReference>
<comment type="caution">
    <text evidence="2">The sequence shown here is derived from an EMBL/GenBank/DDBJ whole genome shotgun (WGS) entry which is preliminary data.</text>
</comment>
<evidence type="ECO:0000313" key="2">
    <source>
        <dbReference type="EMBL" id="MCT4701530.1"/>
    </source>
</evidence>
<keyword evidence="1" id="KW-1133">Transmembrane helix</keyword>
<keyword evidence="3" id="KW-1185">Reference proteome</keyword>
<dbReference type="Proteomes" id="UP001150641">
    <property type="component" value="Unassembled WGS sequence"/>
</dbReference>
<gene>
    <name evidence="2" type="ORF">MUA00_06900</name>
</gene>
<proteinExistence type="predicted"/>
<reference evidence="2" key="1">
    <citation type="submission" date="2022-03" db="EMBL/GenBank/DDBJ databases">
        <title>Proposal of a novel genus Dryocolo and two novel species.</title>
        <authorList>
            <person name="Maddock D.W."/>
            <person name="Brady C.L."/>
            <person name="Denman S."/>
            <person name="Arnold D."/>
        </authorList>
    </citation>
    <scope>NUCLEOTIDE SEQUENCE</scope>
    <source>
        <strain evidence="2">H6W4</strain>
    </source>
</reference>